<keyword evidence="2" id="KW-0813">Transport</keyword>
<geneLocation type="plasmid" evidence="15">
    <name>pTSY</name>
</geneLocation>
<evidence type="ECO:0000313" key="16">
    <source>
        <dbReference type="Proteomes" id="UP000019141"/>
    </source>
</evidence>
<evidence type="ECO:0000256" key="7">
    <source>
        <dbReference type="ARBA" id="ARBA00022927"/>
    </source>
</evidence>
<evidence type="ECO:0000259" key="12">
    <source>
        <dbReference type="PROSITE" id="PS50893"/>
    </source>
</evidence>
<dbReference type="GO" id="GO:0140359">
    <property type="term" value="F:ABC-type transporter activity"/>
    <property type="evidence" value="ECO:0007669"/>
    <property type="project" value="InterPro"/>
</dbReference>
<evidence type="ECO:0000256" key="1">
    <source>
        <dbReference type="ARBA" id="ARBA00004651"/>
    </source>
</evidence>
<feature type="transmembrane region" description="Helical" evidence="11">
    <location>
        <begin position="300"/>
        <end position="320"/>
    </location>
</feature>
<keyword evidence="15" id="KW-0614">Plasmid</keyword>
<dbReference type="FunFam" id="3.40.50.300:FF:000299">
    <property type="entry name" value="ABC transporter ATP-binding protein/permease"/>
    <property type="match status" value="1"/>
</dbReference>
<evidence type="ECO:0000256" key="3">
    <source>
        <dbReference type="ARBA" id="ARBA00022475"/>
    </source>
</evidence>
<dbReference type="GO" id="GO:0034040">
    <property type="term" value="F:ATPase-coupled lipid transmembrane transporter activity"/>
    <property type="evidence" value="ECO:0007669"/>
    <property type="project" value="TreeGrafter"/>
</dbReference>
<dbReference type="PANTHER" id="PTHR24221:SF654">
    <property type="entry name" value="ATP-BINDING CASSETTE SUB-FAMILY B MEMBER 6"/>
    <property type="match status" value="1"/>
</dbReference>
<dbReference type="GO" id="GO:0005886">
    <property type="term" value="C:plasma membrane"/>
    <property type="evidence" value="ECO:0007669"/>
    <property type="project" value="UniProtKB-SubCell"/>
</dbReference>
<dbReference type="InterPro" id="IPR005074">
    <property type="entry name" value="Peptidase_C39"/>
</dbReference>
<feature type="domain" description="Peptidase C39" evidence="14">
    <location>
        <begin position="15"/>
        <end position="134"/>
    </location>
</feature>
<dbReference type="EMBL" id="AZHW01000010">
    <property type="protein sequence ID" value="ETX03731.1"/>
    <property type="molecule type" value="Genomic_DNA"/>
</dbReference>
<evidence type="ECO:0000259" key="13">
    <source>
        <dbReference type="PROSITE" id="PS50929"/>
    </source>
</evidence>
<evidence type="ECO:0000256" key="2">
    <source>
        <dbReference type="ARBA" id="ARBA00022448"/>
    </source>
</evidence>
<keyword evidence="10" id="KW-0080">Bacteriocin transport</keyword>
<dbReference type="InterPro" id="IPR027417">
    <property type="entry name" value="P-loop_NTPase"/>
</dbReference>
<evidence type="ECO:0000313" key="15">
    <source>
        <dbReference type="EMBL" id="ETX03731.1"/>
    </source>
</evidence>
<dbReference type="AlphaFoldDB" id="W4M192"/>
<evidence type="ECO:0000256" key="10">
    <source>
        <dbReference type="ARBA" id="ARBA00043264"/>
    </source>
</evidence>
<organism evidence="15 16">
    <name type="scientific">Entotheonella factor</name>
    <dbReference type="NCBI Taxonomy" id="1429438"/>
    <lineage>
        <taxon>Bacteria</taxon>
        <taxon>Pseudomonadati</taxon>
        <taxon>Nitrospinota/Tectimicrobiota group</taxon>
        <taxon>Candidatus Tectimicrobiota</taxon>
        <taxon>Candidatus Entotheonellia</taxon>
        <taxon>Candidatus Entotheonellales</taxon>
        <taxon>Candidatus Entotheonellaceae</taxon>
        <taxon>Candidatus Entotheonella</taxon>
    </lineage>
</organism>
<dbReference type="Gene3D" id="1.20.1560.10">
    <property type="entry name" value="ABC transporter type 1, transmembrane domain"/>
    <property type="match status" value="1"/>
</dbReference>
<feature type="transmembrane region" description="Helical" evidence="11">
    <location>
        <begin position="274"/>
        <end position="294"/>
    </location>
</feature>
<dbReference type="InterPro" id="IPR017871">
    <property type="entry name" value="ABC_transporter-like_CS"/>
</dbReference>
<name>W4M192_ENTF1</name>
<dbReference type="InterPro" id="IPR003439">
    <property type="entry name" value="ABC_transporter-like_ATP-bd"/>
</dbReference>
<evidence type="ECO:0000256" key="5">
    <source>
        <dbReference type="ARBA" id="ARBA00022741"/>
    </source>
</evidence>
<dbReference type="Proteomes" id="UP000019141">
    <property type="component" value="Unassembled WGS sequence"/>
</dbReference>
<keyword evidence="7" id="KW-0653">Protein transport</keyword>
<dbReference type="InterPro" id="IPR011527">
    <property type="entry name" value="ABC1_TM_dom"/>
</dbReference>
<feature type="transmembrane region" description="Helical" evidence="11">
    <location>
        <begin position="200"/>
        <end position="221"/>
    </location>
</feature>
<dbReference type="SUPFAM" id="SSF52540">
    <property type="entry name" value="P-loop containing nucleoside triphosphate hydrolases"/>
    <property type="match status" value="1"/>
</dbReference>
<dbReference type="InterPro" id="IPR039421">
    <property type="entry name" value="Type_1_exporter"/>
</dbReference>
<dbReference type="HOGENOM" id="CLU_000604_84_3_7"/>
<feature type="transmembrane region" description="Helical" evidence="11">
    <location>
        <begin position="164"/>
        <end position="188"/>
    </location>
</feature>
<dbReference type="SMART" id="SM00382">
    <property type="entry name" value="AAA"/>
    <property type="match status" value="1"/>
</dbReference>
<dbReference type="Gene3D" id="3.90.70.10">
    <property type="entry name" value="Cysteine proteinases"/>
    <property type="match status" value="1"/>
</dbReference>
<evidence type="ECO:0000259" key="14">
    <source>
        <dbReference type="PROSITE" id="PS50990"/>
    </source>
</evidence>
<keyword evidence="9 11" id="KW-0472">Membrane</keyword>
<dbReference type="GO" id="GO:0005524">
    <property type="term" value="F:ATP binding"/>
    <property type="evidence" value="ECO:0007669"/>
    <property type="project" value="UniProtKB-KW"/>
</dbReference>
<feature type="domain" description="ABC transporter" evidence="12">
    <location>
        <begin position="476"/>
        <end position="709"/>
    </location>
</feature>
<sequence>MARSSLWRSVPVIPQMEMAECGAACLAMVLAFFGKYVSLTDLRRACGVSRDGVTAWGLHRAARTYGLEVQVLKTTLDALIELPLPAIVHWGFNHFVVLESCRRSGAIIVDPAVGRRWVPQEELNDVYTGIVLTFKPTTHFQPSSRPRHGLLQYLAVLRHSPSSVLMVLGATFAAEILGLVFPALNQFLIDHVIQPQRSAWFWPLVTILGVSLVARLLLLLIRDRLLAVLHFTVDVTLTTHFVRHLSRLPTDFFLHRSPGDLLQRVAANQTLRDLASQFLAAALDGVLVISYALLLLAYDLTLGTLTLGLALLRLGVTSILRRPLQYASATELALRGKELGASVEAVAAPETARAFGITSTLLDRYTNRLHERLNASIVLKRSIATNQRVAQLVDGIALSATLWLGGYAVMMDQMTLGVFAGFITLQGLLRAPLGSIVQAYIQWGYARGILARLDDVLQSRVEAEGGKVVDQLTGAVSLNHLSFRYGPEAPWVLEDVHLHLNPGEMVSIVGPSGAGKSTLLHVLLGFLEPTTGTVDIDGIAMADLDRRALRRQIGSLVQAPGFFNDTVRANLSLYNDAVPMQVLEEAAKRACIHETIQALPNGYDTRLGEHASRLSGGQRQRLALARALVGQPGVMVLDEPTSALDPETETQVLQHLRQMPCTCLWITHRLETTRFADRIVVLDQGQVVQQGTFETLSQRPGLFNEMLRTGNDDDHLN</sequence>
<evidence type="ECO:0000256" key="8">
    <source>
        <dbReference type="ARBA" id="ARBA00022989"/>
    </source>
</evidence>
<comment type="subcellular location">
    <subcellularLocation>
        <location evidence="1">Cell membrane</location>
        <topology evidence="1">Multi-pass membrane protein</topology>
    </subcellularLocation>
</comment>
<dbReference type="InterPro" id="IPR036640">
    <property type="entry name" value="ABC1_TM_sf"/>
</dbReference>
<keyword evidence="5" id="KW-0547">Nucleotide-binding</keyword>
<evidence type="ECO:0000256" key="9">
    <source>
        <dbReference type="ARBA" id="ARBA00023136"/>
    </source>
</evidence>
<dbReference type="Pfam" id="PF00005">
    <property type="entry name" value="ABC_tran"/>
    <property type="match status" value="1"/>
</dbReference>
<protein>
    <recommendedName>
        <fullName evidence="17">ABC transporter</fullName>
    </recommendedName>
</protein>
<keyword evidence="3" id="KW-1003">Cell membrane</keyword>
<dbReference type="GO" id="GO:0006508">
    <property type="term" value="P:proteolysis"/>
    <property type="evidence" value="ECO:0007669"/>
    <property type="project" value="InterPro"/>
</dbReference>
<evidence type="ECO:0000256" key="4">
    <source>
        <dbReference type="ARBA" id="ARBA00022692"/>
    </source>
</evidence>
<dbReference type="GO" id="GO:0015031">
    <property type="term" value="P:protein transport"/>
    <property type="evidence" value="ECO:0007669"/>
    <property type="project" value="UniProtKB-KW"/>
</dbReference>
<gene>
    <name evidence="15" type="ORF">ETSY1_46310</name>
</gene>
<feature type="transmembrane region" description="Helical" evidence="11">
    <location>
        <begin position="389"/>
        <end position="410"/>
    </location>
</feature>
<comment type="caution">
    <text evidence="15">The sequence shown here is derived from an EMBL/GenBank/DDBJ whole genome shotgun (WGS) entry which is preliminary data.</text>
</comment>
<dbReference type="PANTHER" id="PTHR24221">
    <property type="entry name" value="ATP-BINDING CASSETTE SUB-FAMILY B"/>
    <property type="match status" value="1"/>
</dbReference>
<dbReference type="PROSITE" id="PS50893">
    <property type="entry name" value="ABC_TRANSPORTER_2"/>
    <property type="match status" value="1"/>
</dbReference>
<dbReference type="Pfam" id="PF00664">
    <property type="entry name" value="ABC_membrane"/>
    <property type="match status" value="1"/>
</dbReference>
<evidence type="ECO:0008006" key="17">
    <source>
        <dbReference type="Google" id="ProtNLM"/>
    </source>
</evidence>
<keyword evidence="16" id="KW-1185">Reference proteome</keyword>
<dbReference type="GO" id="GO:0016887">
    <property type="term" value="F:ATP hydrolysis activity"/>
    <property type="evidence" value="ECO:0007669"/>
    <property type="project" value="InterPro"/>
</dbReference>
<feature type="domain" description="ABC transmembrane type-1" evidence="13">
    <location>
        <begin position="165"/>
        <end position="443"/>
    </location>
</feature>
<proteinExistence type="predicted"/>
<keyword evidence="4 11" id="KW-0812">Transmembrane</keyword>
<dbReference type="PROSITE" id="PS00211">
    <property type="entry name" value="ABC_TRANSPORTER_1"/>
    <property type="match status" value="1"/>
</dbReference>
<dbReference type="PROSITE" id="PS50929">
    <property type="entry name" value="ABC_TM1F"/>
    <property type="match status" value="1"/>
</dbReference>
<evidence type="ECO:0000256" key="11">
    <source>
        <dbReference type="SAM" id="Phobius"/>
    </source>
</evidence>
<dbReference type="InterPro" id="IPR003593">
    <property type="entry name" value="AAA+_ATPase"/>
</dbReference>
<keyword evidence="8 11" id="KW-1133">Transmembrane helix</keyword>
<dbReference type="PROSITE" id="PS50990">
    <property type="entry name" value="PEPTIDASE_C39"/>
    <property type="match status" value="1"/>
</dbReference>
<dbReference type="SUPFAM" id="SSF90123">
    <property type="entry name" value="ABC transporter transmembrane region"/>
    <property type="match status" value="1"/>
</dbReference>
<reference evidence="15 16" key="1">
    <citation type="journal article" date="2014" name="Nature">
        <title>An environmental bacterial taxon with a large and distinct metabolic repertoire.</title>
        <authorList>
            <person name="Wilson M.C."/>
            <person name="Mori T."/>
            <person name="Ruckert C."/>
            <person name="Uria A.R."/>
            <person name="Helf M.J."/>
            <person name="Takada K."/>
            <person name="Gernert C."/>
            <person name="Steffens U.A."/>
            <person name="Heycke N."/>
            <person name="Schmitt S."/>
            <person name="Rinke C."/>
            <person name="Helfrich E.J."/>
            <person name="Brachmann A.O."/>
            <person name="Gurgui C."/>
            <person name="Wakimoto T."/>
            <person name="Kracht M."/>
            <person name="Crusemann M."/>
            <person name="Hentschel U."/>
            <person name="Abe I."/>
            <person name="Matsunaga S."/>
            <person name="Kalinowski J."/>
            <person name="Takeyama H."/>
            <person name="Piel J."/>
        </authorList>
    </citation>
    <scope>NUCLEOTIDE SEQUENCE [LARGE SCALE GENOMIC DNA]</scope>
    <source>
        <strain evidence="16">TSY1</strain>
        <plasmid evidence="15">pTSY</plasmid>
    </source>
</reference>
<dbReference type="GO" id="GO:0008233">
    <property type="term" value="F:peptidase activity"/>
    <property type="evidence" value="ECO:0007669"/>
    <property type="project" value="InterPro"/>
</dbReference>
<keyword evidence="6" id="KW-0067">ATP-binding</keyword>
<dbReference type="GO" id="GO:0043213">
    <property type="term" value="P:bacteriocin transport"/>
    <property type="evidence" value="ECO:0007669"/>
    <property type="project" value="UniProtKB-KW"/>
</dbReference>
<evidence type="ECO:0000256" key="6">
    <source>
        <dbReference type="ARBA" id="ARBA00022840"/>
    </source>
</evidence>
<dbReference type="Gene3D" id="3.40.50.300">
    <property type="entry name" value="P-loop containing nucleotide triphosphate hydrolases"/>
    <property type="match status" value="1"/>
</dbReference>
<accession>W4M192</accession>
<dbReference type="Pfam" id="PF03412">
    <property type="entry name" value="Peptidase_C39"/>
    <property type="match status" value="1"/>
</dbReference>